<protein>
    <submittedName>
        <fullName evidence="1">Uncharacterized protein</fullName>
    </submittedName>
</protein>
<evidence type="ECO:0000313" key="1">
    <source>
        <dbReference type="EMBL" id="HIT38241.1"/>
    </source>
</evidence>
<comment type="caution">
    <text evidence="1">The sequence shown here is derived from an EMBL/GenBank/DDBJ whole genome shotgun (WGS) entry which is preliminary data.</text>
</comment>
<dbReference type="Proteomes" id="UP000886833">
    <property type="component" value="Unassembled WGS sequence"/>
</dbReference>
<reference evidence="1" key="1">
    <citation type="submission" date="2020-10" db="EMBL/GenBank/DDBJ databases">
        <authorList>
            <person name="Gilroy R."/>
        </authorList>
    </citation>
    <scope>NUCLEOTIDE SEQUENCE</scope>
    <source>
        <strain evidence="1">CHK195-26880</strain>
    </source>
</reference>
<gene>
    <name evidence="1" type="ORF">IAB59_07190</name>
</gene>
<reference evidence="1" key="2">
    <citation type="journal article" date="2021" name="PeerJ">
        <title>Extensive microbial diversity within the chicken gut microbiome revealed by metagenomics and culture.</title>
        <authorList>
            <person name="Gilroy R."/>
            <person name="Ravi A."/>
            <person name="Getino M."/>
            <person name="Pursley I."/>
            <person name="Horton D.L."/>
            <person name="Alikhan N.F."/>
            <person name="Baker D."/>
            <person name="Gharbi K."/>
            <person name="Hall N."/>
            <person name="Watson M."/>
            <person name="Adriaenssens E.M."/>
            <person name="Foster-Nyarko E."/>
            <person name="Jarju S."/>
            <person name="Secka A."/>
            <person name="Antonio M."/>
            <person name="Oren A."/>
            <person name="Chaudhuri R.R."/>
            <person name="La Ragione R."/>
            <person name="Hildebrand F."/>
            <person name="Pallen M.J."/>
        </authorList>
    </citation>
    <scope>NUCLEOTIDE SEQUENCE</scope>
    <source>
        <strain evidence="1">CHK195-26880</strain>
    </source>
</reference>
<dbReference type="EMBL" id="DVKQ01000092">
    <property type="protein sequence ID" value="HIT38241.1"/>
    <property type="molecule type" value="Genomic_DNA"/>
</dbReference>
<evidence type="ECO:0000313" key="2">
    <source>
        <dbReference type="Proteomes" id="UP000886833"/>
    </source>
</evidence>
<organism evidence="1 2">
    <name type="scientific">Candidatus Onthousia faecipullorum</name>
    <dbReference type="NCBI Taxonomy" id="2840887"/>
    <lineage>
        <taxon>Bacteria</taxon>
        <taxon>Bacillati</taxon>
        <taxon>Bacillota</taxon>
        <taxon>Bacilli</taxon>
        <taxon>Candidatus Onthousia</taxon>
    </lineage>
</organism>
<proteinExistence type="predicted"/>
<name>A0A9D1GCC8_9FIRM</name>
<dbReference type="AlphaFoldDB" id="A0A9D1GCC8"/>
<sequence length="138" mass="16230">MTNKSVSFSNLEEDDKLVTFLDYNDFVKKYRSLKFYCPKSYKYVCFHLLKNLKVRDTGKYIASIPTDLIFSQVYGEVQLIYSVINGRIVIEDLCPADFLLEGYARVLDTYKGIPYRNAKDIFKINLILKRKELEELEN</sequence>
<accession>A0A9D1GCC8</accession>